<dbReference type="AlphaFoldDB" id="A0A369TRQ8"/>
<organism evidence="1 2">
    <name type="scientific">Thalassococcus profundi</name>
    <dbReference type="NCBI Taxonomy" id="2282382"/>
    <lineage>
        <taxon>Bacteria</taxon>
        <taxon>Pseudomonadati</taxon>
        <taxon>Pseudomonadota</taxon>
        <taxon>Alphaproteobacteria</taxon>
        <taxon>Rhodobacterales</taxon>
        <taxon>Roseobacteraceae</taxon>
        <taxon>Thalassococcus</taxon>
    </lineage>
</organism>
<comment type="caution">
    <text evidence="1">The sequence shown here is derived from an EMBL/GenBank/DDBJ whole genome shotgun (WGS) entry which is preliminary data.</text>
</comment>
<evidence type="ECO:0000313" key="1">
    <source>
        <dbReference type="EMBL" id="RDD67969.1"/>
    </source>
</evidence>
<dbReference type="OrthoDB" id="7859107at2"/>
<dbReference type="Proteomes" id="UP000253977">
    <property type="component" value="Unassembled WGS sequence"/>
</dbReference>
<proteinExistence type="predicted"/>
<sequence>MLVIIGLIVAFMLIAVFSNRATRQCRWREYRRGETATWTCVHCGAETVGTPGKPPRTCLRDNSPRGR</sequence>
<dbReference type="EMBL" id="QPMK01000001">
    <property type="protein sequence ID" value="RDD67969.1"/>
    <property type="molecule type" value="Genomic_DNA"/>
</dbReference>
<accession>A0A369TRQ8</accession>
<reference evidence="1 2" key="1">
    <citation type="submission" date="2018-07" db="EMBL/GenBank/DDBJ databases">
        <title>Thalassococcus profundi sp. nov., a marine bacterium isolated from deep seawater of Okinawa Trough.</title>
        <authorList>
            <person name="Yu M."/>
        </authorList>
    </citation>
    <scope>NUCLEOTIDE SEQUENCE [LARGE SCALE GENOMIC DNA]</scope>
    <source>
        <strain evidence="1 2">WRAS1</strain>
    </source>
</reference>
<name>A0A369TRQ8_9RHOB</name>
<evidence type="ECO:0000313" key="2">
    <source>
        <dbReference type="Proteomes" id="UP000253977"/>
    </source>
</evidence>
<dbReference type="RefSeq" id="WP_114508948.1">
    <property type="nucleotide sequence ID" value="NZ_QPMK01000001.1"/>
</dbReference>
<keyword evidence="2" id="KW-1185">Reference proteome</keyword>
<protein>
    <submittedName>
        <fullName evidence="1">Uncharacterized protein</fullName>
    </submittedName>
</protein>
<gene>
    <name evidence="1" type="ORF">DU478_00345</name>
</gene>